<dbReference type="Proteomes" id="UP001243009">
    <property type="component" value="Unassembled WGS sequence"/>
</dbReference>
<organism evidence="2 3">
    <name type="scientific">Paracraurococcus lichenis</name>
    <dbReference type="NCBI Taxonomy" id="3064888"/>
    <lineage>
        <taxon>Bacteria</taxon>
        <taxon>Pseudomonadati</taxon>
        <taxon>Pseudomonadota</taxon>
        <taxon>Alphaproteobacteria</taxon>
        <taxon>Acetobacterales</taxon>
        <taxon>Roseomonadaceae</taxon>
        <taxon>Paracraurococcus</taxon>
    </lineage>
</organism>
<dbReference type="EMBL" id="JAUTWS010000008">
    <property type="protein sequence ID" value="MDO9708869.1"/>
    <property type="molecule type" value="Genomic_DNA"/>
</dbReference>
<reference evidence="2 3" key="1">
    <citation type="submission" date="2023-08" db="EMBL/GenBank/DDBJ databases">
        <title>The draft genome sequence of Paracraurococcus sp. LOR1-02.</title>
        <authorList>
            <person name="Kingkaew E."/>
            <person name="Tanasupawat S."/>
        </authorList>
    </citation>
    <scope>NUCLEOTIDE SEQUENCE [LARGE SCALE GENOMIC DNA]</scope>
    <source>
        <strain evidence="2 3">LOR1-02</strain>
    </source>
</reference>
<gene>
    <name evidence="2" type="ORF">Q7A36_11000</name>
</gene>
<name>A0ABT9DY92_9PROT</name>
<dbReference type="RefSeq" id="WP_305103730.1">
    <property type="nucleotide sequence ID" value="NZ_JAUTWS010000008.1"/>
</dbReference>
<feature type="compositionally biased region" description="Low complexity" evidence="1">
    <location>
        <begin position="55"/>
        <end position="66"/>
    </location>
</feature>
<evidence type="ECO:0000313" key="3">
    <source>
        <dbReference type="Proteomes" id="UP001243009"/>
    </source>
</evidence>
<keyword evidence="3" id="KW-1185">Reference proteome</keyword>
<protein>
    <submittedName>
        <fullName evidence="2">Uncharacterized protein</fullName>
    </submittedName>
</protein>
<feature type="compositionally biased region" description="Polar residues" evidence="1">
    <location>
        <begin position="69"/>
        <end position="78"/>
    </location>
</feature>
<feature type="region of interest" description="Disordered" evidence="1">
    <location>
        <begin position="55"/>
        <end position="78"/>
    </location>
</feature>
<sequence length="78" mass="7946">MRSGIRLLPPRRHRHGHGREAGGLLRALLAGMRPGPVLGGAPPAAARAPEPVRVAAGPAEATAPEAWSRFQSSLAAGG</sequence>
<proteinExistence type="predicted"/>
<evidence type="ECO:0000256" key="1">
    <source>
        <dbReference type="SAM" id="MobiDB-lite"/>
    </source>
</evidence>
<comment type="caution">
    <text evidence="2">The sequence shown here is derived from an EMBL/GenBank/DDBJ whole genome shotgun (WGS) entry which is preliminary data.</text>
</comment>
<accession>A0ABT9DY92</accession>
<evidence type="ECO:0000313" key="2">
    <source>
        <dbReference type="EMBL" id="MDO9708869.1"/>
    </source>
</evidence>